<evidence type="ECO:0000313" key="1">
    <source>
        <dbReference type="EMBL" id="ABG25781.1"/>
    </source>
</evidence>
<protein>
    <submittedName>
        <fullName evidence="1">ORF37</fullName>
    </submittedName>
</protein>
<dbReference type="EMBL" id="DQ665917">
    <property type="protein sequence ID" value="ABG25781.1"/>
    <property type="molecule type" value="Genomic_DNA"/>
</dbReference>
<evidence type="ECO:0000313" key="2">
    <source>
        <dbReference type="Proteomes" id="UP000011238"/>
    </source>
</evidence>
<organism evidence="2">
    <name type="scientific">Ranid herpesvirus 1</name>
    <name type="common">Lucke tumor herpesvirus</name>
    <dbReference type="NCBI Taxonomy" id="85655"/>
    <lineage>
        <taxon>Viruses</taxon>
        <taxon>Duplodnaviria</taxon>
        <taxon>Heunggongvirae</taxon>
        <taxon>Peploviricota</taxon>
        <taxon>Herviviricetes</taxon>
        <taxon>Herpesvirales</taxon>
        <taxon>Alloherpesviridae</taxon>
        <taxon>Batravirus</taxon>
        <taxon>Batravirus ranidallo1</taxon>
    </lineage>
</organism>
<reference evidence="2" key="1">
    <citation type="journal article" date="1999" name="J. Cancer Res. Clin. Oncol.">
        <title>Genomic studies of the Lucke tumor herpesvirus (RaHV-1).</title>
        <authorList>
            <person name="Davison A.J."/>
            <person name="Sauerbier W."/>
            <person name="Dolan A."/>
            <person name="Addison C."/>
            <person name="McKinnell R.G."/>
        </authorList>
    </citation>
    <scope>NUCLEOTIDE SEQUENCE [LARGE SCALE GENOMIC DNA]</scope>
    <source>
        <strain evidence="2">McKinnell</strain>
    </source>
</reference>
<dbReference type="GeneID" id="5141224"/>
<sequence>MNQEITHVFLCLTPPVRSRIWEHVERNAAFYIPLLHQALGCDLALDTCEHRWCLVLKLLIYRVTWRIGLRSEHIHLYSKDQCKTSCVFVAGDETDQTIVLFSTTLESEIGGVPLGCIRVVMLCRHLHGERALGTRYKHYTALTPPTTEEETPGSHGADLVTLLKSPTTLTRDLTQFVAVYQNTKSLTACGGEQDFVVLTRVDFEEMRHLVGGMHDTPIIQPHAAAFNKSIGICDDSCIRRYRIREPNGTIIRAEDESTA</sequence>
<keyword evidence="2" id="KW-1185">Reference proteome</keyword>
<accession>Q14VS1</accession>
<name>Q14VS1_9VIRU</name>
<proteinExistence type="predicted"/>
<dbReference type="KEGG" id="vg:5141224"/>
<dbReference type="RefSeq" id="YP_656692.1">
    <property type="nucleotide sequence ID" value="NC_008211.1"/>
</dbReference>
<reference evidence="1 2" key="2">
    <citation type="journal article" date="2006" name="J. Gen. Virol.">
        <title>Genome sequences of two frog herpesviruses.</title>
        <authorList>
            <person name="Davison A.J."/>
            <person name="Cunningham C."/>
            <person name="Sauerbier W."/>
            <person name="McKinnell R.G."/>
        </authorList>
    </citation>
    <scope>NUCLEOTIDE SEQUENCE [LARGE SCALE GENOMIC DNA]</scope>
    <source>
        <strain evidence="1 2">McKinnell</strain>
    </source>
</reference>
<dbReference type="Proteomes" id="UP000011238">
    <property type="component" value="Segment"/>
</dbReference>